<organism evidence="2 3">
    <name type="scientific">Candidatus Magasanikbacteria bacterium CG10_big_fil_rev_8_21_14_0_10_40_10</name>
    <dbReference type="NCBI Taxonomy" id="1974648"/>
    <lineage>
        <taxon>Bacteria</taxon>
        <taxon>Candidatus Magasanikiibacteriota</taxon>
    </lineage>
</organism>
<dbReference type="InterPro" id="IPR050678">
    <property type="entry name" value="DNA_Partitioning_ATPase"/>
</dbReference>
<evidence type="ECO:0000313" key="2">
    <source>
        <dbReference type="EMBL" id="PIT87630.1"/>
    </source>
</evidence>
<dbReference type="EMBL" id="PFBX01000014">
    <property type="protein sequence ID" value="PIT87630.1"/>
    <property type="molecule type" value="Genomic_DNA"/>
</dbReference>
<protein>
    <submittedName>
        <fullName evidence="2">Chromosome partitioning protein ParA</fullName>
    </submittedName>
</protein>
<feature type="domain" description="AAA" evidence="1">
    <location>
        <begin position="3"/>
        <end position="178"/>
    </location>
</feature>
<dbReference type="Pfam" id="PF13614">
    <property type="entry name" value="AAA_31"/>
    <property type="match status" value="1"/>
</dbReference>
<dbReference type="PANTHER" id="PTHR13696:SF52">
    <property type="entry name" value="PARA FAMILY PROTEIN CT_582"/>
    <property type="match status" value="1"/>
</dbReference>
<dbReference type="AlphaFoldDB" id="A0A2M6W4H2"/>
<dbReference type="InterPro" id="IPR027417">
    <property type="entry name" value="P-loop_NTPase"/>
</dbReference>
<dbReference type="CDD" id="cd02042">
    <property type="entry name" value="ParAB_family"/>
    <property type="match status" value="1"/>
</dbReference>
<dbReference type="InterPro" id="IPR025669">
    <property type="entry name" value="AAA_dom"/>
</dbReference>
<dbReference type="FunFam" id="3.40.50.300:FF:000285">
    <property type="entry name" value="Sporulation initiation inhibitor Soj"/>
    <property type="match status" value="1"/>
</dbReference>
<name>A0A2M6W4H2_9BACT</name>
<reference evidence="3" key="1">
    <citation type="submission" date="2017-09" db="EMBL/GenBank/DDBJ databases">
        <title>Depth-based differentiation of microbial function through sediment-hosted aquifers and enrichment of novel symbionts in the deep terrestrial subsurface.</title>
        <authorList>
            <person name="Probst A.J."/>
            <person name="Ladd B."/>
            <person name="Jarett J.K."/>
            <person name="Geller-Mcgrath D.E."/>
            <person name="Sieber C.M.K."/>
            <person name="Emerson J.B."/>
            <person name="Anantharaman K."/>
            <person name="Thomas B.C."/>
            <person name="Malmstrom R."/>
            <person name="Stieglmeier M."/>
            <person name="Klingl A."/>
            <person name="Woyke T."/>
            <person name="Ryan C.M."/>
            <person name="Banfield J.F."/>
        </authorList>
    </citation>
    <scope>NUCLEOTIDE SEQUENCE [LARGE SCALE GENOMIC DNA]</scope>
</reference>
<proteinExistence type="predicted"/>
<dbReference type="PANTHER" id="PTHR13696">
    <property type="entry name" value="P-LOOP CONTAINING NUCLEOSIDE TRIPHOSPHATE HYDROLASE"/>
    <property type="match status" value="1"/>
</dbReference>
<dbReference type="SUPFAM" id="SSF52540">
    <property type="entry name" value="P-loop containing nucleoside triphosphate hydrolases"/>
    <property type="match status" value="1"/>
</dbReference>
<dbReference type="PIRSF" id="PIRSF009320">
    <property type="entry name" value="Nuc_binding_HP_1000"/>
    <property type="match status" value="1"/>
</dbReference>
<evidence type="ECO:0000313" key="3">
    <source>
        <dbReference type="Proteomes" id="UP000231183"/>
    </source>
</evidence>
<dbReference type="Gene3D" id="3.40.50.300">
    <property type="entry name" value="P-loop containing nucleotide triphosphate hydrolases"/>
    <property type="match status" value="1"/>
</dbReference>
<evidence type="ECO:0000259" key="1">
    <source>
        <dbReference type="Pfam" id="PF13614"/>
    </source>
</evidence>
<dbReference type="Proteomes" id="UP000231183">
    <property type="component" value="Unassembled WGS sequence"/>
</dbReference>
<gene>
    <name evidence="2" type="ORF">COU31_01600</name>
</gene>
<comment type="caution">
    <text evidence="2">The sequence shown here is derived from an EMBL/GenBank/DDBJ whole genome shotgun (WGS) entry which is preliminary data.</text>
</comment>
<sequence>MSNIIAIVNQKGGVGKTTTAVNLASALALAGKMVLLVDLDPQGNATSGLGIDYKNLTKGLYHSLAGQSRLHDIVRNTGHEGLRLAPATPDLAGAAVELVNEANRESKLADILSEVSHAYDYIIIDCPPSLGILTLNGLIAADHLLIPVQAEYYALEGLGQLIKTVEMVRDELKPNLNIIGAVLTMFDKRNRLSSEVMNELYQYFPDNIFRSVIPRAVRLAEAPSYGQSIFHYEPRGKAAKAYEKLGWEVLDYFDSREAL</sequence>
<accession>A0A2M6W4H2</accession>